<dbReference type="AlphaFoldDB" id="A0A4Q7YB67"/>
<dbReference type="Proteomes" id="UP000292507">
    <property type="component" value="Unassembled WGS sequence"/>
</dbReference>
<keyword evidence="2" id="KW-1185">Reference proteome</keyword>
<gene>
    <name evidence="1" type="ORF">BKA19_3863</name>
</gene>
<dbReference type="SUPFAM" id="SSF56059">
    <property type="entry name" value="Glutathione synthetase ATP-binding domain-like"/>
    <property type="match status" value="1"/>
</dbReference>
<dbReference type="EMBL" id="SHKV01000001">
    <property type="protein sequence ID" value="RZU34108.1"/>
    <property type="molecule type" value="Genomic_DNA"/>
</dbReference>
<accession>A0A4Q7YB67</accession>
<dbReference type="OrthoDB" id="9791827at2"/>
<name>A0A4Q7YB67_9ACTN</name>
<comment type="caution">
    <text evidence="1">The sequence shown here is derived from an EMBL/GenBank/DDBJ whole genome shotgun (WGS) entry which is preliminary data.</text>
</comment>
<evidence type="ECO:0000313" key="2">
    <source>
        <dbReference type="Proteomes" id="UP000292507"/>
    </source>
</evidence>
<protein>
    <submittedName>
        <fullName evidence="1">Teichuronopeptide biosynthesis TupA-like protein</fullName>
    </submittedName>
</protein>
<sequence>MPRSGFNTTLRKSLRPVHRTIASLLPLPARRRYLYLAGHGRLPRLNDPRLFTEKINWRIVHDRRPELAWTCDKLAMKDYAIGLHRETGLEVPETLWAGDDLGAVLGRTFDRPWVLKPNHRSGLVRFGAASEAVDADMVESTRTWLQDDQSVLLGEWAYSQARRLHLIEEDLAAGEPLDDYKFFVFGGKVVLIQVDRGRFTSGHARTFYTVDWQPAPVADIMPIGEQAPPPEDLDAMVHAAETLGRPYDFMRVDLYSTRGKVWLGELTPYPAGGTIQYHPREFDLYLGEQWALPPLGAVPGRGRHGT</sequence>
<dbReference type="Pfam" id="PF14305">
    <property type="entry name" value="ATPgrasp_TupA"/>
    <property type="match status" value="1"/>
</dbReference>
<dbReference type="RefSeq" id="WP_104527033.1">
    <property type="nucleotide sequence ID" value="NZ_POQT01000003.1"/>
</dbReference>
<evidence type="ECO:0000313" key="1">
    <source>
        <dbReference type="EMBL" id="RZU34108.1"/>
    </source>
</evidence>
<organism evidence="1 2">
    <name type="scientific">Blastococcus saxobsidens</name>
    <dbReference type="NCBI Taxonomy" id="138336"/>
    <lineage>
        <taxon>Bacteria</taxon>
        <taxon>Bacillati</taxon>
        <taxon>Actinomycetota</taxon>
        <taxon>Actinomycetes</taxon>
        <taxon>Geodermatophilales</taxon>
        <taxon>Geodermatophilaceae</taxon>
        <taxon>Blastococcus</taxon>
    </lineage>
</organism>
<dbReference type="InterPro" id="IPR029465">
    <property type="entry name" value="ATPgrasp_TupA"/>
</dbReference>
<proteinExistence type="predicted"/>
<reference evidence="1 2" key="1">
    <citation type="submission" date="2019-02" db="EMBL/GenBank/DDBJ databases">
        <title>Sequencing the genomes of 1000 actinobacteria strains.</title>
        <authorList>
            <person name="Klenk H.-P."/>
        </authorList>
    </citation>
    <scope>NUCLEOTIDE SEQUENCE [LARGE SCALE GENOMIC DNA]</scope>
    <source>
        <strain evidence="1 2">DSM 44509</strain>
    </source>
</reference>